<dbReference type="AlphaFoldDB" id="A0A218YTG3"/>
<keyword evidence="3" id="KW-1185">Reference proteome</keyword>
<feature type="region of interest" description="Disordered" evidence="1">
    <location>
        <begin position="1"/>
        <end position="70"/>
    </location>
</feature>
<name>A0A218YTG3_9HELO</name>
<evidence type="ECO:0000313" key="3">
    <source>
        <dbReference type="Proteomes" id="UP000242519"/>
    </source>
</evidence>
<accession>A0A218YTG3</accession>
<gene>
    <name evidence="2" type="ORF">B2J93_2895</name>
</gene>
<sequence length="221" mass="23942">MPSIAEAIPPSPASGKKRRRDEGPAQVDAELQMKLSTSPHPKLYPADLRDDIYPSQSHSPRNVLSPKRRFYDSKRPRIGVGISSLECGTTGRDVFVSRESKPSCPDRPGGHKEMPKAASGSVTAGGKIDLSPCHICRRKPTVKSELDAFGDCDFCGERTCYICTRRCEGPGEAVGDMVVEDPHERGLAGDGGHRDQICSGCCVEKGAEGEVWCLGCLRKED</sequence>
<dbReference type="InParanoid" id="A0A218YTG3"/>
<dbReference type="OrthoDB" id="5377226at2759"/>
<reference evidence="2 3" key="1">
    <citation type="submission" date="2017-04" db="EMBL/GenBank/DDBJ databases">
        <title>Draft genome sequence of Marssonina coronaria NL1: causal agent of apple blotch.</title>
        <authorList>
            <person name="Cheng Q."/>
        </authorList>
    </citation>
    <scope>NUCLEOTIDE SEQUENCE [LARGE SCALE GENOMIC DNA]</scope>
    <source>
        <strain evidence="2 3">NL1</strain>
    </source>
</reference>
<dbReference type="Proteomes" id="UP000242519">
    <property type="component" value="Unassembled WGS sequence"/>
</dbReference>
<feature type="region of interest" description="Disordered" evidence="1">
    <location>
        <begin position="97"/>
        <end position="123"/>
    </location>
</feature>
<comment type="caution">
    <text evidence="2">The sequence shown here is derived from an EMBL/GenBank/DDBJ whole genome shotgun (WGS) entry which is preliminary data.</text>
</comment>
<evidence type="ECO:0000313" key="2">
    <source>
        <dbReference type="EMBL" id="OWO98577.1"/>
    </source>
</evidence>
<proteinExistence type="predicted"/>
<dbReference type="EMBL" id="MZNU01000389">
    <property type="protein sequence ID" value="OWO98577.1"/>
    <property type="molecule type" value="Genomic_DNA"/>
</dbReference>
<evidence type="ECO:0000256" key="1">
    <source>
        <dbReference type="SAM" id="MobiDB-lite"/>
    </source>
</evidence>
<protein>
    <submittedName>
        <fullName evidence="2">Uncharacterized protein</fullName>
    </submittedName>
</protein>
<organism evidence="2 3">
    <name type="scientific">Diplocarpon coronariae</name>
    <dbReference type="NCBI Taxonomy" id="2795749"/>
    <lineage>
        <taxon>Eukaryota</taxon>
        <taxon>Fungi</taxon>
        <taxon>Dikarya</taxon>
        <taxon>Ascomycota</taxon>
        <taxon>Pezizomycotina</taxon>
        <taxon>Leotiomycetes</taxon>
        <taxon>Helotiales</taxon>
        <taxon>Drepanopezizaceae</taxon>
        <taxon>Diplocarpon</taxon>
    </lineage>
</organism>